<comment type="function">
    <text evidence="1 9">Produces ATP from ADP in the presence of a proton gradient across the membrane.</text>
</comment>
<evidence type="ECO:0000256" key="5">
    <source>
        <dbReference type="ARBA" id="ARBA00023065"/>
    </source>
</evidence>
<comment type="similarity">
    <text evidence="3 9 10">Belongs to the ATPase epsilon chain family.</text>
</comment>
<keyword evidence="5 9" id="KW-0406">Ion transport</keyword>
<dbReference type="Proteomes" id="UP000306585">
    <property type="component" value="Unassembled WGS sequence"/>
</dbReference>
<protein>
    <recommendedName>
        <fullName evidence="9">ATP synthase epsilon chain</fullName>
    </recommendedName>
    <alternativeName>
        <fullName evidence="9">ATP synthase F1 sector epsilon subunit</fullName>
    </alternativeName>
    <alternativeName>
        <fullName evidence="9">F-ATPase epsilon subunit</fullName>
    </alternativeName>
</protein>
<dbReference type="InterPro" id="IPR036771">
    <property type="entry name" value="ATPsynth_dsu/esu_N"/>
</dbReference>
<evidence type="ECO:0000313" key="12">
    <source>
        <dbReference type="EMBL" id="TLS66137.1"/>
    </source>
</evidence>
<comment type="subcellular location">
    <subcellularLocation>
        <location evidence="9">Cell membrane</location>
        <topology evidence="9">Peripheral membrane protein</topology>
    </subcellularLocation>
    <subcellularLocation>
        <location evidence="2">Endomembrane system</location>
        <topology evidence="2">Peripheral membrane protein</topology>
    </subcellularLocation>
</comment>
<evidence type="ECO:0000256" key="1">
    <source>
        <dbReference type="ARBA" id="ARBA00003543"/>
    </source>
</evidence>
<keyword evidence="6 9" id="KW-0472">Membrane</keyword>
<keyword evidence="9" id="KW-0375">Hydrogen ion transport</keyword>
<evidence type="ECO:0000256" key="4">
    <source>
        <dbReference type="ARBA" id="ARBA00022448"/>
    </source>
</evidence>
<keyword evidence="4 9" id="KW-0813">Transport</keyword>
<keyword evidence="7 9" id="KW-0139">CF(1)</keyword>
<dbReference type="CDD" id="cd12152">
    <property type="entry name" value="F1-ATPase_delta"/>
    <property type="match status" value="1"/>
</dbReference>
<dbReference type="Pfam" id="PF02823">
    <property type="entry name" value="ATP-synt_DE_N"/>
    <property type="match status" value="1"/>
</dbReference>
<dbReference type="GO" id="GO:0046933">
    <property type="term" value="F:proton-transporting ATP synthase activity, rotational mechanism"/>
    <property type="evidence" value="ECO:0007669"/>
    <property type="project" value="UniProtKB-UniRule"/>
</dbReference>
<evidence type="ECO:0000256" key="6">
    <source>
        <dbReference type="ARBA" id="ARBA00023136"/>
    </source>
</evidence>
<proteinExistence type="inferred from homology"/>
<dbReference type="InterPro" id="IPR020546">
    <property type="entry name" value="ATP_synth_F1_dsu/esu_N"/>
</dbReference>
<comment type="caution">
    <text evidence="12">The sequence shown here is derived from an EMBL/GenBank/DDBJ whole genome shotgun (WGS) entry which is preliminary data.</text>
</comment>
<reference evidence="12 13" key="1">
    <citation type="journal article" date="2019" name="Appl. Environ. Microbiol.">
        <title>Environmental Evidence and Genomic Insight of Iron-oxidizing Bacteria Preference Towards More Corrosion Resistant Stainless Steel at Higher Salinities.</title>
        <authorList>
            <person name="Garrison C.E."/>
            <person name="Price K.A."/>
            <person name="Field E.K."/>
        </authorList>
    </citation>
    <scope>NUCLEOTIDE SEQUENCE [LARGE SCALE GENOMIC DNA]</scope>
    <source>
        <strain evidence="12 13">P3</strain>
    </source>
</reference>
<evidence type="ECO:0000256" key="2">
    <source>
        <dbReference type="ARBA" id="ARBA00004184"/>
    </source>
</evidence>
<evidence type="ECO:0000256" key="9">
    <source>
        <dbReference type="HAMAP-Rule" id="MF_00530"/>
    </source>
</evidence>
<dbReference type="GO" id="GO:0005886">
    <property type="term" value="C:plasma membrane"/>
    <property type="evidence" value="ECO:0007669"/>
    <property type="project" value="UniProtKB-SubCell"/>
</dbReference>
<evidence type="ECO:0000256" key="8">
    <source>
        <dbReference type="ARBA" id="ARBA00023310"/>
    </source>
</evidence>
<dbReference type="GO" id="GO:0012505">
    <property type="term" value="C:endomembrane system"/>
    <property type="evidence" value="ECO:0007669"/>
    <property type="project" value="UniProtKB-SubCell"/>
</dbReference>
<dbReference type="AlphaFoldDB" id="A0A5R9GPB3"/>
<gene>
    <name evidence="9 12" type="primary">atpC</name>
    <name evidence="12" type="ORF">FEF65_11115</name>
</gene>
<sequence length="181" mass="19932">MTSGTCLREFAGRSWPARKLLPVAFRHKSIRISSACWPTRNNGLVKILVATVEKEVYRGEACSVTAPSVGGEIMVMKNHAPLLAVLRPGVLRIDCPPGGDCPYGRRDEMVIVGGYIEVQPDAVTVLADAVERAHEIDAKRAEKAVRKAREAYQSAPADDHERLLLELEVALARLHLVMIKR</sequence>
<dbReference type="NCBIfam" id="TIGR01216">
    <property type="entry name" value="ATP_synt_epsi"/>
    <property type="match status" value="1"/>
</dbReference>
<keyword evidence="8 9" id="KW-0066">ATP synthesis</keyword>
<dbReference type="EMBL" id="VBRY01000011">
    <property type="protein sequence ID" value="TLS66137.1"/>
    <property type="molecule type" value="Genomic_DNA"/>
</dbReference>
<evidence type="ECO:0000256" key="3">
    <source>
        <dbReference type="ARBA" id="ARBA00005712"/>
    </source>
</evidence>
<name>A0A5R9GPB3_9PROT</name>
<dbReference type="Gene3D" id="2.60.15.10">
    <property type="entry name" value="F0F1 ATP synthase delta/epsilon subunit, N-terminal"/>
    <property type="match status" value="1"/>
</dbReference>
<accession>A0A5R9GPB3</accession>
<evidence type="ECO:0000259" key="11">
    <source>
        <dbReference type="Pfam" id="PF02823"/>
    </source>
</evidence>
<dbReference type="HAMAP" id="MF_00530">
    <property type="entry name" value="ATP_synth_epsil_bac"/>
    <property type="match status" value="1"/>
</dbReference>
<feature type="domain" description="ATP synthase F1 complex delta/epsilon subunit N-terminal" evidence="11">
    <location>
        <begin position="47"/>
        <end position="129"/>
    </location>
</feature>
<dbReference type="GO" id="GO:0005524">
    <property type="term" value="F:ATP binding"/>
    <property type="evidence" value="ECO:0007669"/>
    <property type="project" value="UniProtKB-UniRule"/>
</dbReference>
<organism evidence="12 13">
    <name type="scientific">Mariprofundus erugo</name>
    <dbReference type="NCBI Taxonomy" id="2528639"/>
    <lineage>
        <taxon>Bacteria</taxon>
        <taxon>Pseudomonadati</taxon>
        <taxon>Pseudomonadota</taxon>
        <taxon>Candidatius Mariprofundia</taxon>
        <taxon>Mariprofundales</taxon>
        <taxon>Mariprofundaceae</taxon>
        <taxon>Mariprofundus</taxon>
    </lineage>
</organism>
<dbReference type="GO" id="GO:0045259">
    <property type="term" value="C:proton-transporting ATP synthase complex"/>
    <property type="evidence" value="ECO:0007669"/>
    <property type="project" value="UniProtKB-KW"/>
</dbReference>
<dbReference type="InterPro" id="IPR001469">
    <property type="entry name" value="ATP_synth_F1_dsu/esu"/>
</dbReference>
<dbReference type="PANTHER" id="PTHR13822">
    <property type="entry name" value="ATP SYNTHASE DELTA/EPSILON CHAIN"/>
    <property type="match status" value="1"/>
</dbReference>
<evidence type="ECO:0000256" key="7">
    <source>
        <dbReference type="ARBA" id="ARBA00023196"/>
    </source>
</evidence>
<dbReference type="SUPFAM" id="SSF51344">
    <property type="entry name" value="Epsilon subunit of F1F0-ATP synthase N-terminal domain"/>
    <property type="match status" value="1"/>
</dbReference>
<dbReference type="PANTHER" id="PTHR13822:SF10">
    <property type="entry name" value="ATP SYNTHASE EPSILON CHAIN, CHLOROPLASTIC"/>
    <property type="match status" value="1"/>
</dbReference>
<keyword evidence="13" id="KW-1185">Reference proteome</keyword>
<evidence type="ECO:0000313" key="13">
    <source>
        <dbReference type="Proteomes" id="UP000306585"/>
    </source>
</evidence>
<comment type="subunit">
    <text evidence="9 10">F-type ATPases have 2 components, CF(1) - the catalytic core - and CF(0) - the membrane proton channel. CF(1) has five subunits: alpha(3), beta(3), gamma(1), delta(1), epsilon(1). CF(0) has three main subunits: a, b and c.</text>
</comment>
<evidence type="ECO:0000256" key="10">
    <source>
        <dbReference type="RuleBase" id="RU003656"/>
    </source>
</evidence>
<keyword evidence="9" id="KW-1003">Cell membrane</keyword>